<protein>
    <submittedName>
        <fullName evidence="1">Uncharacterized protein</fullName>
    </submittedName>
</protein>
<name>A0A8B6BSS6_MYTGA</name>
<dbReference type="Proteomes" id="UP000596742">
    <property type="component" value="Unassembled WGS sequence"/>
</dbReference>
<evidence type="ECO:0000313" key="1">
    <source>
        <dbReference type="EMBL" id="VDH94923.1"/>
    </source>
</evidence>
<gene>
    <name evidence="1" type="ORF">MGAL_10B007887</name>
</gene>
<accession>A0A8B6BSS6</accession>
<keyword evidence="2" id="KW-1185">Reference proteome</keyword>
<reference evidence="1" key="1">
    <citation type="submission" date="2018-11" db="EMBL/GenBank/DDBJ databases">
        <authorList>
            <person name="Alioto T."/>
            <person name="Alioto T."/>
        </authorList>
    </citation>
    <scope>NUCLEOTIDE SEQUENCE</scope>
</reference>
<organism evidence="1 2">
    <name type="scientific">Mytilus galloprovincialis</name>
    <name type="common">Mediterranean mussel</name>
    <dbReference type="NCBI Taxonomy" id="29158"/>
    <lineage>
        <taxon>Eukaryota</taxon>
        <taxon>Metazoa</taxon>
        <taxon>Spiralia</taxon>
        <taxon>Lophotrochozoa</taxon>
        <taxon>Mollusca</taxon>
        <taxon>Bivalvia</taxon>
        <taxon>Autobranchia</taxon>
        <taxon>Pteriomorphia</taxon>
        <taxon>Mytilida</taxon>
        <taxon>Mytiloidea</taxon>
        <taxon>Mytilidae</taxon>
        <taxon>Mytilinae</taxon>
        <taxon>Mytilus</taxon>
    </lineage>
</organism>
<sequence length="159" mass="18281">MAIQRYCVMFAYRFRLVLTKNFINARRVARNKRLSKSADKKSSRSDYFKWLNDGRKLEDSPQVGLRNDHGNYVYEYLDVGAEAELEGDNTSDVSKSWTIGRRIVEWNMLSEGMYCCTCKCPLHLSDIVGERLFGLGGLLMVDCKLCHTVTDVHLGERTI</sequence>
<comment type="caution">
    <text evidence="1">The sequence shown here is derived from an EMBL/GenBank/DDBJ whole genome shotgun (WGS) entry which is preliminary data.</text>
</comment>
<dbReference type="EMBL" id="UYJE01000650">
    <property type="protein sequence ID" value="VDH94923.1"/>
    <property type="molecule type" value="Genomic_DNA"/>
</dbReference>
<dbReference type="AlphaFoldDB" id="A0A8B6BSS6"/>
<proteinExistence type="predicted"/>
<evidence type="ECO:0000313" key="2">
    <source>
        <dbReference type="Proteomes" id="UP000596742"/>
    </source>
</evidence>